<sequence length="114" mass="12892">MASFQVRSNQRDKQADSERIGSVIKVVDDAIAAAQREKDSLGRRVRNARDLAAIAMGNDSDEYLTRENKDTTRIKEYEQQFIAGQARLDQLEKQIEGLSAVQNLLRAKFPVLIE</sequence>
<evidence type="ECO:0000256" key="1">
    <source>
        <dbReference type="SAM" id="Coils"/>
    </source>
</evidence>
<feature type="coiled-coil region" evidence="1">
    <location>
        <begin position="31"/>
        <end position="108"/>
    </location>
</feature>
<proteinExistence type="predicted"/>
<gene>
    <name evidence="2" type="ORF">SAMN05444171_1276</name>
</gene>
<evidence type="ECO:0000313" key="3">
    <source>
        <dbReference type="Proteomes" id="UP000183208"/>
    </source>
</evidence>
<reference evidence="2 3" key="1">
    <citation type="submission" date="2016-10" db="EMBL/GenBank/DDBJ databases">
        <authorList>
            <person name="de Groot N.N."/>
        </authorList>
    </citation>
    <scope>NUCLEOTIDE SEQUENCE [LARGE SCALE GENOMIC DNA]</scope>
    <source>
        <strain evidence="2 3">GAS522</strain>
    </source>
</reference>
<protein>
    <submittedName>
        <fullName evidence="2">Uncharacterized protein</fullName>
    </submittedName>
</protein>
<accession>A0A1H4S2M7</accession>
<dbReference type="OrthoDB" id="8139499at2"/>
<dbReference type="EMBL" id="FNTI01000001">
    <property type="protein sequence ID" value="SEC38308.1"/>
    <property type="molecule type" value="Genomic_DNA"/>
</dbReference>
<name>A0A1H4S2M7_9BRAD</name>
<organism evidence="2 3">
    <name type="scientific">Bradyrhizobium lablabi</name>
    <dbReference type="NCBI Taxonomy" id="722472"/>
    <lineage>
        <taxon>Bacteria</taxon>
        <taxon>Pseudomonadati</taxon>
        <taxon>Pseudomonadota</taxon>
        <taxon>Alphaproteobacteria</taxon>
        <taxon>Hyphomicrobiales</taxon>
        <taxon>Nitrobacteraceae</taxon>
        <taxon>Bradyrhizobium</taxon>
    </lineage>
</organism>
<evidence type="ECO:0000313" key="2">
    <source>
        <dbReference type="EMBL" id="SEC38308.1"/>
    </source>
</evidence>
<dbReference type="RefSeq" id="WP_074816945.1">
    <property type="nucleotide sequence ID" value="NZ_FNTI01000001.1"/>
</dbReference>
<dbReference type="Proteomes" id="UP000183208">
    <property type="component" value="Unassembled WGS sequence"/>
</dbReference>
<dbReference type="AlphaFoldDB" id="A0A1H4S2M7"/>
<keyword evidence="1" id="KW-0175">Coiled coil</keyword>